<reference evidence="1 2" key="1">
    <citation type="submission" date="2019-07" db="EMBL/GenBank/DDBJ databases">
        <title>Flavobacterium sp. nov., isolated from glacier ice.</title>
        <authorList>
            <person name="Liu Q."/>
            <person name="Xin Y.-H."/>
        </authorList>
    </citation>
    <scope>NUCLEOTIDE SEQUENCE [LARGE SCALE GENOMIC DNA]</scope>
    <source>
        <strain evidence="1 2">ZT4R6</strain>
    </source>
</reference>
<evidence type="ECO:0000313" key="2">
    <source>
        <dbReference type="Proteomes" id="UP000320643"/>
    </source>
</evidence>
<name>A0A552UX56_9FLAO</name>
<dbReference type="EMBL" id="VJVZ01000011">
    <property type="protein sequence ID" value="TRW22821.1"/>
    <property type="molecule type" value="Genomic_DNA"/>
</dbReference>
<dbReference type="RefSeq" id="WP_143374470.1">
    <property type="nucleotide sequence ID" value="NZ_VJVZ01000011.1"/>
</dbReference>
<proteinExistence type="predicted"/>
<dbReference type="Proteomes" id="UP000320643">
    <property type="component" value="Unassembled WGS sequence"/>
</dbReference>
<accession>A0A552UX56</accession>
<comment type="caution">
    <text evidence="1">The sequence shown here is derived from an EMBL/GenBank/DDBJ whole genome shotgun (WGS) entry which is preliminary data.</text>
</comment>
<keyword evidence="2" id="KW-1185">Reference proteome</keyword>
<organism evidence="1 2">
    <name type="scientific">Flavobacterium zepuense</name>
    <dbReference type="NCBI Taxonomy" id="2593302"/>
    <lineage>
        <taxon>Bacteria</taxon>
        <taxon>Pseudomonadati</taxon>
        <taxon>Bacteroidota</taxon>
        <taxon>Flavobacteriia</taxon>
        <taxon>Flavobacteriales</taxon>
        <taxon>Flavobacteriaceae</taxon>
        <taxon>Flavobacterium</taxon>
    </lineage>
</organism>
<dbReference type="SUPFAM" id="SSF160766">
    <property type="entry name" value="NE1680-like"/>
    <property type="match status" value="1"/>
</dbReference>
<dbReference type="InterPro" id="IPR018592">
    <property type="entry name" value="DUF2024"/>
</dbReference>
<gene>
    <name evidence="1" type="ORF">FMM05_16330</name>
</gene>
<dbReference type="Gene3D" id="3.10.510.10">
    <property type="entry name" value="NE1680-like"/>
    <property type="match status" value="1"/>
</dbReference>
<sequence>MKVAVWDTYITKKDGSEMHFDILAPDEITDLETIYSFGKDYLATKQQESSTLSAQECNFCHMERATPAIEEAIVAKGYYIIEMEGC</sequence>
<evidence type="ECO:0000313" key="1">
    <source>
        <dbReference type="EMBL" id="TRW22821.1"/>
    </source>
</evidence>
<dbReference type="InterPro" id="IPR023122">
    <property type="entry name" value="NE1680-like_sf"/>
</dbReference>
<dbReference type="OrthoDB" id="9795699at2"/>
<dbReference type="Pfam" id="PF09630">
    <property type="entry name" value="DUF2024"/>
    <property type="match status" value="1"/>
</dbReference>
<protein>
    <submittedName>
        <fullName evidence="1">DUF2024 family protein</fullName>
    </submittedName>
</protein>
<dbReference type="AlphaFoldDB" id="A0A552UX56"/>